<gene>
    <name evidence="1" type="ORF">Ctaglu_42140</name>
</gene>
<proteinExistence type="predicted"/>
<protein>
    <submittedName>
        <fullName evidence="1">Uncharacterized protein</fullName>
    </submittedName>
</protein>
<reference evidence="1 2" key="1">
    <citation type="submission" date="2018-11" db="EMBL/GenBank/DDBJ databases">
        <title>Genome sequencing and assembly of Clostridium tagluense strain A121.</title>
        <authorList>
            <person name="Murakami T."/>
            <person name="Segawa T."/>
            <person name="Shcherbakova V.A."/>
            <person name="Mori H."/>
            <person name="Yoshimura Y."/>
        </authorList>
    </citation>
    <scope>NUCLEOTIDE SEQUENCE [LARGE SCALE GENOMIC DNA]</scope>
    <source>
        <strain evidence="1 2">A121</strain>
    </source>
</reference>
<name>A0A401USW1_9CLOT</name>
<dbReference type="AlphaFoldDB" id="A0A401USW1"/>
<accession>A0A401USW1</accession>
<dbReference type="EMBL" id="BHYK01000037">
    <property type="protein sequence ID" value="GCD12591.1"/>
    <property type="molecule type" value="Genomic_DNA"/>
</dbReference>
<comment type="caution">
    <text evidence="1">The sequence shown here is derived from an EMBL/GenBank/DDBJ whole genome shotgun (WGS) entry which is preliminary data.</text>
</comment>
<keyword evidence="2" id="KW-1185">Reference proteome</keyword>
<evidence type="ECO:0000313" key="1">
    <source>
        <dbReference type="EMBL" id="GCD12591.1"/>
    </source>
</evidence>
<organism evidence="1 2">
    <name type="scientific">Clostridium tagluense</name>
    <dbReference type="NCBI Taxonomy" id="360422"/>
    <lineage>
        <taxon>Bacteria</taxon>
        <taxon>Bacillati</taxon>
        <taxon>Bacillota</taxon>
        <taxon>Clostridia</taxon>
        <taxon>Eubacteriales</taxon>
        <taxon>Clostridiaceae</taxon>
        <taxon>Clostridium</taxon>
    </lineage>
</organism>
<evidence type="ECO:0000313" key="2">
    <source>
        <dbReference type="Proteomes" id="UP000287872"/>
    </source>
</evidence>
<dbReference type="Proteomes" id="UP000287872">
    <property type="component" value="Unassembled WGS sequence"/>
</dbReference>
<sequence length="62" mass="7546">MYIIKGCWSVKVCCASFYHFYVIMDSDYCLRVMIFENDNIRIRDKKVLDNFVFNMILHKELI</sequence>